<accession>A0AAD7K3S9</accession>
<dbReference type="PANTHER" id="PTHR28154:SF1">
    <property type="entry name" value="CELL WALL SYNTHESIS PROTEIN KNH1-RELATED"/>
    <property type="match status" value="1"/>
</dbReference>
<dbReference type="PANTHER" id="PTHR28154">
    <property type="entry name" value="CELL WALL SYNTHESIS PROTEIN KNH1-RELATED"/>
    <property type="match status" value="1"/>
</dbReference>
<evidence type="ECO:0000313" key="2">
    <source>
        <dbReference type="EMBL" id="KAJ7777903.1"/>
    </source>
</evidence>
<protein>
    <recommendedName>
        <fullName evidence="4">Ser-Thr-rich glycosyl-phosphatidyl-inositol-anchored membrane family-domain-containing protein</fullName>
    </recommendedName>
</protein>
<evidence type="ECO:0000313" key="3">
    <source>
        <dbReference type="Proteomes" id="UP001215280"/>
    </source>
</evidence>
<evidence type="ECO:0008006" key="4">
    <source>
        <dbReference type="Google" id="ProtNLM"/>
    </source>
</evidence>
<reference evidence="2" key="1">
    <citation type="submission" date="2023-03" db="EMBL/GenBank/DDBJ databases">
        <title>Massive genome expansion in bonnet fungi (Mycena s.s.) driven by repeated elements and novel gene families across ecological guilds.</title>
        <authorList>
            <consortium name="Lawrence Berkeley National Laboratory"/>
            <person name="Harder C.B."/>
            <person name="Miyauchi S."/>
            <person name="Viragh M."/>
            <person name="Kuo A."/>
            <person name="Thoen E."/>
            <person name="Andreopoulos B."/>
            <person name="Lu D."/>
            <person name="Skrede I."/>
            <person name="Drula E."/>
            <person name="Henrissat B."/>
            <person name="Morin E."/>
            <person name="Kohler A."/>
            <person name="Barry K."/>
            <person name="LaButti K."/>
            <person name="Morin E."/>
            <person name="Salamov A."/>
            <person name="Lipzen A."/>
            <person name="Mereny Z."/>
            <person name="Hegedus B."/>
            <person name="Baldrian P."/>
            <person name="Stursova M."/>
            <person name="Weitz H."/>
            <person name="Taylor A."/>
            <person name="Grigoriev I.V."/>
            <person name="Nagy L.G."/>
            <person name="Martin F."/>
            <person name="Kauserud H."/>
        </authorList>
    </citation>
    <scope>NUCLEOTIDE SEQUENCE</scope>
    <source>
        <strain evidence="2">CBHHK188m</strain>
    </source>
</reference>
<keyword evidence="1" id="KW-0732">Signal</keyword>
<dbReference type="Proteomes" id="UP001215280">
    <property type="component" value="Unassembled WGS sequence"/>
</dbReference>
<comment type="caution">
    <text evidence="2">The sequence shown here is derived from an EMBL/GenBank/DDBJ whole genome shotgun (WGS) entry which is preliminary data.</text>
</comment>
<sequence>MFSASSAVVALALASSACAEIYFTSPTSTIGFTGGQVANITWYDDGSVPSLASFGLASASIYAGNSIEQTSLQLINASINVTNPLYLTFTPDPTIGPNGAEYFIRFQSLSLMDATNPIYPALAFSHIFTMSGMTGTFNATVQSEIDGQSTAPIGGSAAVSATTSASVVGATSKTSTVTTSKASTSGSTTAKSAAASGSSAAAPTFVAGSQKLWLGIATGVFGAVMGAALL</sequence>
<gene>
    <name evidence="2" type="ORF">DFH07DRAFT_950974</name>
</gene>
<dbReference type="InterPro" id="IPR045328">
    <property type="entry name" value="Kre9/Knh1"/>
</dbReference>
<organism evidence="2 3">
    <name type="scientific">Mycena maculata</name>
    <dbReference type="NCBI Taxonomy" id="230809"/>
    <lineage>
        <taxon>Eukaryota</taxon>
        <taxon>Fungi</taxon>
        <taxon>Dikarya</taxon>
        <taxon>Basidiomycota</taxon>
        <taxon>Agaricomycotina</taxon>
        <taxon>Agaricomycetes</taxon>
        <taxon>Agaricomycetidae</taxon>
        <taxon>Agaricales</taxon>
        <taxon>Marasmiineae</taxon>
        <taxon>Mycenaceae</taxon>
        <taxon>Mycena</taxon>
    </lineage>
</organism>
<keyword evidence="3" id="KW-1185">Reference proteome</keyword>
<name>A0AAD7K3S9_9AGAR</name>
<dbReference type="EMBL" id="JARJLG010000009">
    <property type="protein sequence ID" value="KAJ7777903.1"/>
    <property type="molecule type" value="Genomic_DNA"/>
</dbReference>
<feature type="signal peptide" evidence="1">
    <location>
        <begin position="1"/>
        <end position="19"/>
    </location>
</feature>
<feature type="chain" id="PRO_5042063774" description="Ser-Thr-rich glycosyl-phosphatidyl-inositol-anchored membrane family-domain-containing protein" evidence="1">
    <location>
        <begin position="20"/>
        <end position="230"/>
    </location>
</feature>
<proteinExistence type="predicted"/>
<dbReference type="AlphaFoldDB" id="A0AAD7K3S9"/>
<dbReference type="GO" id="GO:0042546">
    <property type="term" value="P:cell wall biogenesis"/>
    <property type="evidence" value="ECO:0007669"/>
    <property type="project" value="InterPro"/>
</dbReference>
<dbReference type="GO" id="GO:0006078">
    <property type="term" value="P:(1-&gt;6)-beta-D-glucan biosynthetic process"/>
    <property type="evidence" value="ECO:0007669"/>
    <property type="project" value="InterPro"/>
</dbReference>
<evidence type="ECO:0000256" key="1">
    <source>
        <dbReference type="SAM" id="SignalP"/>
    </source>
</evidence>